<dbReference type="EMBL" id="CYRY02001943">
    <property type="protein sequence ID" value="VCW66609.1"/>
    <property type="molecule type" value="Genomic_DNA"/>
</dbReference>
<proteinExistence type="predicted"/>
<keyword evidence="2" id="KW-1185">Reference proteome</keyword>
<gene>
    <name evidence="1" type="ORF">BN2614_LOCUS1</name>
</gene>
<name>A0A9X9LF35_GULGU</name>
<accession>A0A9X9LF35</accession>
<evidence type="ECO:0000313" key="2">
    <source>
        <dbReference type="Proteomes" id="UP000269945"/>
    </source>
</evidence>
<organism evidence="1 2">
    <name type="scientific">Gulo gulo</name>
    <name type="common">Wolverine</name>
    <name type="synonym">Gluton</name>
    <dbReference type="NCBI Taxonomy" id="48420"/>
    <lineage>
        <taxon>Eukaryota</taxon>
        <taxon>Metazoa</taxon>
        <taxon>Chordata</taxon>
        <taxon>Craniata</taxon>
        <taxon>Vertebrata</taxon>
        <taxon>Euteleostomi</taxon>
        <taxon>Mammalia</taxon>
        <taxon>Eutheria</taxon>
        <taxon>Laurasiatheria</taxon>
        <taxon>Carnivora</taxon>
        <taxon>Caniformia</taxon>
        <taxon>Musteloidea</taxon>
        <taxon>Mustelidae</taxon>
        <taxon>Guloninae</taxon>
        <taxon>Gulo</taxon>
    </lineage>
</organism>
<reference evidence="1 2" key="1">
    <citation type="submission" date="2018-10" db="EMBL/GenBank/DDBJ databases">
        <authorList>
            <person name="Ekblom R."/>
            <person name="Jareborg N."/>
        </authorList>
    </citation>
    <scope>NUCLEOTIDE SEQUENCE [LARGE SCALE GENOMIC DNA]</scope>
    <source>
        <tissue evidence="1">Muscle</tissue>
    </source>
</reference>
<sequence length="132" mass="14397">MNIEVQISHSVSLCPGSSSPATAPHPLKLYTCATFVSTPFLARSICQLLSQTLQSAKTTQDTDRCEPQQFGNPTSPDITYSYHRFRSVPFHGPLKQQPCSLRLRLNEGWLALGLELGLCSGASLLIIPVTPL</sequence>
<protein>
    <submittedName>
        <fullName evidence="1">Uncharacterized protein</fullName>
    </submittedName>
</protein>
<dbReference type="AlphaFoldDB" id="A0A9X9LF35"/>
<comment type="caution">
    <text evidence="1">The sequence shown here is derived from an EMBL/GenBank/DDBJ whole genome shotgun (WGS) entry which is preliminary data.</text>
</comment>
<evidence type="ECO:0000313" key="1">
    <source>
        <dbReference type="EMBL" id="VCW66609.1"/>
    </source>
</evidence>
<dbReference type="Proteomes" id="UP000269945">
    <property type="component" value="Unassembled WGS sequence"/>
</dbReference>